<feature type="transmembrane region" description="Helical" evidence="1">
    <location>
        <begin position="156"/>
        <end position="178"/>
    </location>
</feature>
<comment type="caution">
    <text evidence="2">The sequence shown here is derived from an EMBL/GenBank/DDBJ whole genome shotgun (WGS) entry which is preliminary data.</text>
</comment>
<gene>
    <name evidence="2" type="ORF">BKA03_002226</name>
</gene>
<evidence type="ECO:0000313" key="3">
    <source>
        <dbReference type="Proteomes" id="UP000547973"/>
    </source>
</evidence>
<evidence type="ECO:0008006" key="4">
    <source>
        <dbReference type="Google" id="ProtNLM"/>
    </source>
</evidence>
<feature type="transmembrane region" description="Helical" evidence="1">
    <location>
        <begin position="102"/>
        <end position="119"/>
    </location>
</feature>
<keyword evidence="1" id="KW-0812">Transmembrane</keyword>
<accession>A0A7Z0CKR1</accession>
<protein>
    <recommendedName>
        <fullName evidence="4">Heliorhodopsin</fullName>
    </recommendedName>
</protein>
<keyword evidence="1" id="KW-1133">Transmembrane helix</keyword>
<dbReference type="EMBL" id="JACBZO010000001">
    <property type="protein sequence ID" value="NYI42107.1"/>
    <property type="molecule type" value="Genomic_DNA"/>
</dbReference>
<dbReference type="AlphaFoldDB" id="A0A7Z0CKR1"/>
<evidence type="ECO:0000256" key="1">
    <source>
        <dbReference type="SAM" id="Phobius"/>
    </source>
</evidence>
<feature type="transmembrane region" description="Helical" evidence="1">
    <location>
        <begin position="190"/>
        <end position="209"/>
    </location>
</feature>
<dbReference type="Gene3D" id="1.20.1070.10">
    <property type="entry name" value="Rhodopsin 7-helix transmembrane proteins"/>
    <property type="match status" value="1"/>
</dbReference>
<dbReference type="InterPro" id="IPR041113">
    <property type="entry name" value="Heliorhodopsin"/>
</dbReference>
<dbReference type="RefSeq" id="WP_062073994.1">
    <property type="nucleotide sequence ID" value="NZ_BBRC01000002.1"/>
</dbReference>
<keyword evidence="3" id="KW-1185">Reference proteome</keyword>
<feature type="transmembrane region" description="Helical" evidence="1">
    <location>
        <begin position="56"/>
        <end position="81"/>
    </location>
</feature>
<dbReference type="Pfam" id="PF18761">
    <property type="entry name" value="Heliorhodopsin"/>
    <property type="match status" value="1"/>
</dbReference>
<name>A0A7Z0CKR1_9MICO</name>
<dbReference type="NCBIfam" id="NF038020">
    <property type="entry name" value="HeR"/>
    <property type="match status" value="1"/>
</dbReference>
<reference evidence="2 3" key="1">
    <citation type="submission" date="2020-07" db="EMBL/GenBank/DDBJ databases">
        <title>Sequencing the genomes of 1000 actinobacteria strains.</title>
        <authorList>
            <person name="Klenk H.-P."/>
        </authorList>
    </citation>
    <scope>NUCLEOTIDE SEQUENCE [LARGE SCALE GENOMIC DNA]</scope>
    <source>
        <strain evidence="2 3">DSM 19970</strain>
    </source>
</reference>
<proteinExistence type="predicted"/>
<dbReference type="Proteomes" id="UP000547973">
    <property type="component" value="Unassembled WGS sequence"/>
</dbReference>
<dbReference type="SMR" id="A0A7Z0CKR1"/>
<keyword evidence="1" id="KW-0472">Membrane</keyword>
<evidence type="ECO:0000313" key="2">
    <source>
        <dbReference type="EMBL" id="NYI42107.1"/>
    </source>
</evidence>
<dbReference type="OrthoDB" id="2042238at2"/>
<feature type="transmembrane region" description="Helical" evidence="1">
    <location>
        <begin position="125"/>
        <end position="144"/>
    </location>
</feature>
<feature type="transmembrane region" description="Helical" evidence="1">
    <location>
        <begin position="230"/>
        <end position="251"/>
    </location>
</feature>
<organism evidence="2 3">
    <name type="scientific">Demequina lutea</name>
    <dbReference type="NCBI Taxonomy" id="431489"/>
    <lineage>
        <taxon>Bacteria</taxon>
        <taxon>Bacillati</taxon>
        <taxon>Actinomycetota</taxon>
        <taxon>Actinomycetes</taxon>
        <taxon>Micrococcales</taxon>
        <taxon>Demequinaceae</taxon>
        <taxon>Demequina</taxon>
    </lineage>
</organism>
<sequence length="252" mass="27251">MDAALAKLRPFNLVAALLHLASMAAILLLANDASLPVRATYLNGAPGSDAFGAPVTLININIGYAVAAFLALSAFFHLLVISPAAFPRYTAGLRQHHNTFRWVEYSLSSSIMIFLILQLNGVSDYAALAGLFAVNASMILFGWLQERYTTPGDGDLLPFIFGSMVGIVPWLIIVINLIGPGSTSNATPPGFVYGIIMSLFVFFNGFAIVQWKQYRAKGKWADYLRGERAYIVLSLVAKTLLAWQVFAGALAS</sequence>